<keyword evidence="5 9" id="KW-1133">Transmembrane helix</keyword>
<evidence type="ECO:0000313" key="10">
    <source>
        <dbReference type="EMBL" id="MDZ5472800.1"/>
    </source>
</evidence>
<comment type="similarity">
    <text evidence="9">Belongs to the MscL family.</text>
</comment>
<dbReference type="Gene3D" id="1.10.1200.120">
    <property type="entry name" value="Large-conductance mechanosensitive channel, MscL, domain 1"/>
    <property type="match status" value="1"/>
</dbReference>
<keyword evidence="7 9" id="KW-0472">Membrane</keyword>
<organism evidence="10 11">
    <name type="scientific">Robertmurraya mangrovi</name>
    <dbReference type="NCBI Taxonomy" id="3098077"/>
    <lineage>
        <taxon>Bacteria</taxon>
        <taxon>Bacillati</taxon>
        <taxon>Bacillota</taxon>
        <taxon>Bacilli</taxon>
        <taxon>Bacillales</taxon>
        <taxon>Bacillaceae</taxon>
        <taxon>Robertmurraya</taxon>
    </lineage>
</organism>
<name>A0ABU5J061_9BACI</name>
<evidence type="ECO:0000256" key="9">
    <source>
        <dbReference type="HAMAP-Rule" id="MF_00115"/>
    </source>
</evidence>
<proteinExistence type="inferred from homology"/>
<evidence type="ECO:0000256" key="7">
    <source>
        <dbReference type="ARBA" id="ARBA00023136"/>
    </source>
</evidence>
<keyword evidence="11" id="KW-1185">Reference proteome</keyword>
<evidence type="ECO:0000256" key="8">
    <source>
        <dbReference type="ARBA" id="ARBA00023303"/>
    </source>
</evidence>
<protein>
    <recommendedName>
        <fullName evidence="9">Large-conductance mechanosensitive channel</fullName>
    </recommendedName>
</protein>
<dbReference type="SUPFAM" id="SSF81330">
    <property type="entry name" value="Gated mechanosensitive channel"/>
    <property type="match status" value="1"/>
</dbReference>
<feature type="transmembrane region" description="Helical" evidence="9">
    <location>
        <begin position="82"/>
        <end position="103"/>
    </location>
</feature>
<feature type="transmembrane region" description="Helical" evidence="9">
    <location>
        <begin position="12"/>
        <end position="33"/>
    </location>
</feature>
<evidence type="ECO:0000256" key="6">
    <source>
        <dbReference type="ARBA" id="ARBA00023065"/>
    </source>
</evidence>
<dbReference type="InterPro" id="IPR001185">
    <property type="entry name" value="MS_channel"/>
</dbReference>
<dbReference type="Pfam" id="PF01741">
    <property type="entry name" value="MscL"/>
    <property type="match status" value="1"/>
</dbReference>
<dbReference type="Proteomes" id="UP001290455">
    <property type="component" value="Unassembled WGS sequence"/>
</dbReference>
<evidence type="ECO:0000313" key="11">
    <source>
        <dbReference type="Proteomes" id="UP001290455"/>
    </source>
</evidence>
<comment type="subcellular location">
    <subcellularLocation>
        <location evidence="9">Cell membrane</location>
        <topology evidence="9">Multi-pass membrane protein</topology>
    </subcellularLocation>
    <subcellularLocation>
        <location evidence="1">Membrane</location>
        <topology evidence="1">Multi-pass membrane protein</topology>
    </subcellularLocation>
</comment>
<keyword evidence="2 9" id="KW-0813">Transport</keyword>
<dbReference type="PANTHER" id="PTHR30266">
    <property type="entry name" value="MECHANOSENSITIVE CHANNEL MSCL"/>
    <property type="match status" value="1"/>
</dbReference>
<evidence type="ECO:0000256" key="3">
    <source>
        <dbReference type="ARBA" id="ARBA00022475"/>
    </source>
</evidence>
<dbReference type="InterPro" id="IPR036019">
    <property type="entry name" value="MscL_channel"/>
</dbReference>
<keyword evidence="4 9" id="KW-0812">Transmembrane</keyword>
<keyword evidence="3 9" id="KW-1003">Cell membrane</keyword>
<dbReference type="NCBIfam" id="TIGR00220">
    <property type="entry name" value="mscL"/>
    <property type="match status" value="1"/>
</dbReference>
<dbReference type="PANTHER" id="PTHR30266:SF2">
    <property type="entry name" value="LARGE-CONDUCTANCE MECHANOSENSITIVE CHANNEL"/>
    <property type="match status" value="1"/>
</dbReference>
<evidence type="ECO:0000256" key="5">
    <source>
        <dbReference type="ARBA" id="ARBA00022989"/>
    </source>
</evidence>
<comment type="function">
    <text evidence="9">Channel that opens in response to stretch forces in the membrane lipid bilayer. May participate in the regulation of osmotic pressure changes within the cell.</text>
</comment>
<dbReference type="PRINTS" id="PR01264">
    <property type="entry name" value="MECHCHANNEL"/>
</dbReference>
<sequence>MQFLRRFKEFAVRGTVVDMAIGVIVGTAFVKIVDSFVTDIIMPPIGLVLGKVDFSNLYINLSGGRFQSLTEAKEAGAVTVNYGLFLETIIHFGIVAFATYFTILQVNRMKKVPIESMSSKECPYCLSNIPIRAIKCLNCTMDLHEDKEEQVPLEEMFIPTKINPRKSTTRRTIQINISAK</sequence>
<keyword evidence="6 9" id="KW-0406">Ion transport</keyword>
<accession>A0ABU5J061</accession>
<keyword evidence="8 9" id="KW-0407">Ion channel</keyword>
<evidence type="ECO:0000256" key="2">
    <source>
        <dbReference type="ARBA" id="ARBA00022448"/>
    </source>
</evidence>
<evidence type="ECO:0000256" key="1">
    <source>
        <dbReference type="ARBA" id="ARBA00004141"/>
    </source>
</evidence>
<dbReference type="InterPro" id="IPR037673">
    <property type="entry name" value="MSC/AndL"/>
</dbReference>
<gene>
    <name evidence="9 10" type="primary">mscL</name>
    <name evidence="10" type="ORF">SM124_13790</name>
</gene>
<dbReference type="HAMAP" id="MF_00115">
    <property type="entry name" value="MscL"/>
    <property type="match status" value="1"/>
</dbReference>
<dbReference type="EMBL" id="JAXOFX010000008">
    <property type="protein sequence ID" value="MDZ5472800.1"/>
    <property type="molecule type" value="Genomic_DNA"/>
</dbReference>
<evidence type="ECO:0000256" key="4">
    <source>
        <dbReference type="ARBA" id="ARBA00022692"/>
    </source>
</evidence>
<comment type="caution">
    <text evidence="10">The sequence shown here is derived from an EMBL/GenBank/DDBJ whole genome shotgun (WGS) entry which is preliminary data.</text>
</comment>
<reference evidence="10 11" key="1">
    <citation type="submission" date="2023-11" db="EMBL/GenBank/DDBJ databases">
        <title>Bacillus jintuensis, isolated from a mudflat on the Beibu Gulf coast.</title>
        <authorList>
            <person name="Li M."/>
        </authorList>
    </citation>
    <scope>NUCLEOTIDE SEQUENCE [LARGE SCALE GENOMIC DNA]</scope>
    <source>
        <strain evidence="10 11">31A1R</strain>
    </source>
</reference>
<comment type="subunit">
    <text evidence="9">Homopentamer.</text>
</comment>